<dbReference type="PROSITE" id="PS51294">
    <property type="entry name" value="HTH_MYB"/>
    <property type="match status" value="1"/>
</dbReference>
<evidence type="ECO:0000256" key="4">
    <source>
        <dbReference type="ARBA" id="ARBA00023054"/>
    </source>
</evidence>
<keyword evidence="5" id="KW-0804">Transcription</keyword>
<dbReference type="Pfam" id="PF14379">
    <property type="entry name" value="Myb_CC_LHEQLE"/>
    <property type="match status" value="1"/>
</dbReference>
<keyword evidence="10" id="KW-1185">Reference proteome</keyword>
<name>A0AAP0DH60_9ASTR</name>
<evidence type="ECO:0000256" key="6">
    <source>
        <dbReference type="ARBA" id="ARBA00023242"/>
    </source>
</evidence>
<evidence type="ECO:0000256" key="5">
    <source>
        <dbReference type="ARBA" id="ARBA00023163"/>
    </source>
</evidence>
<dbReference type="InterPro" id="IPR006447">
    <property type="entry name" value="Myb_dom_plants"/>
</dbReference>
<organism evidence="9 10">
    <name type="scientific">Deinandra increscens subsp. villosa</name>
    <dbReference type="NCBI Taxonomy" id="3103831"/>
    <lineage>
        <taxon>Eukaryota</taxon>
        <taxon>Viridiplantae</taxon>
        <taxon>Streptophyta</taxon>
        <taxon>Embryophyta</taxon>
        <taxon>Tracheophyta</taxon>
        <taxon>Spermatophyta</taxon>
        <taxon>Magnoliopsida</taxon>
        <taxon>eudicotyledons</taxon>
        <taxon>Gunneridae</taxon>
        <taxon>Pentapetalae</taxon>
        <taxon>asterids</taxon>
        <taxon>campanulids</taxon>
        <taxon>Asterales</taxon>
        <taxon>Asteraceae</taxon>
        <taxon>Asteroideae</taxon>
        <taxon>Heliantheae alliance</taxon>
        <taxon>Madieae</taxon>
        <taxon>Madiinae</taxon>
        <taxon>Deinandra</taxon>
    </lineage>
</organism>
<dbReference type="NCBIfam" id="TIGR01557">
    <property type="entry name" value="myb_SHAQKYF"/>
    <property type="match status" value="1"/>
</dbReference>
<evidence type="ECO:0000256" key="3">
    <source>
        <dbReference type="ARBA" id="ARBA00023015"/>
    </source>
</evidence>
<accession>A0AAP0DH60</accession>
<comment type="caution">
    <text evidence="9">The sequence shown here is derived from an EMBL/GenBank/DDBJ whole genome shotgun (WGS) entry which is preliminary data.</text>
</comment>
<keyword evidence="4" id="KW-0175">Coiled coil</keyword>
<dbReference type="InterPro" id="IPR009057">
    <property type="entry name" value="Homeodomain-like_sf"/>
</dbReference>
<sequence length="404" mass="44631">MHGKRWKYTPLCLQPSGKKQLNNLDPLGAMSSQNSSLVSRTSGDVPFQMNQTSNLVNSQSTGLVGLTGQDNAMAWAPESLEQFLEFSEHACVGNYKIEPQNALIPGGGDDRGTGGTDWQKWGVDFMSVEDNIDSNWSEILADVDAPTLESKKTMPSMQQTQIVPHLVVPSVEACPVSSPSSIGPSIKARMRWTPELHESFVEAVNKLGGSERATPKGVLKLMNVEGLTIYHVKSHLQKYRTARYKPELSEGTSEKKSTSIDEIVSMDIKNKSLGFTDALKLQMEVQKQLHEQLEIQRNLQLRIEEQGKYLQMMFEQQKKMESNRVKPSSSNPNDDPAPPLTTSEKSKALEHDDDKDTKRSTDQNSPKSKSTSQTGAPDVNKSNIEGGCSPHPSKRARSDQASMS</sequence>
<proteinExistence type="inferred from homology"/>
<evidence type="ECO:0000256" key="1">
    <source>
        <dbReference type="ARBA" id="ARBA00004123"/>
    </source>
</evidence>
<dbReference type="EMBL" id="JBCNJP010000007">
    <property type="protein sequence ID" value="KAK9075071.1"/>
    <property type="molecule type" value="Genomic_DNA"/>
</dbReference>
<comment type="subcellular location">
    <subcellularLocation>
        <location evidence="1">Nucleus</location>
    </subcellularLocation>
</comment>
<feature type="compositionally biased region" description="Polar residues" evidence="7">
    <location>
        <begin position="362"/>
        <end position="383"/>
    </location>
</feature>
<feature type="region of interest" description="Disordered" evidence="7">
    <location>
        <begin position="317"/>
        <end position="404"/>
    </location>
</feature>
<feature type="domain" description="HTH myb-type" evidence="8">
    <location>
        <begin position="183"/>
        <end position="244"/>
    </location>
</feature>
<dbReference type="FunFam" id="1.10.10.60:FF:000002">
    <property type="entry name" value="Myb family transcription factor"/>
    <property type="match status" value="1"/>
</dbReference>
<gene>
    <name evidence="9" type="ORF">SSX86_003390</name>
</gene>
<dbReference type="Gene3D" id="1.10.10.60">
    <property type="entry name" value="Homeodomain-like"/>
    <property type="match status" value="1"/>
</dbReference>
<dbReference type="AlphaFoldDB" id="A0AAP0DH60"/>
<evidence type="ECO:0000259" key="8">
    <source>
        <dbReference type="PROSITE" id="PS51294"/>
    </source>
</evidence>
<dbReference type="InterPro" id="IPR046955">
    <property type="entry name" value="PHR1-like"/>
</dbReference>
<dbReference type="GO" id="GO:0003700">
    <property type="term" value="F:DNA-binding transcription factor activity"/>
    <property type="evidence" value="ECO:0007669"/>
    <property type="project" value="InterPro"/>
</dbReference>
<dbReference type="GO" id="GO:0005634">
    <property type="term" value="C:nucleus"/>
    <property type="evidence" value="ECO:0007669"/>
    <property type="project" value="UniProtKB-SubCell"/>
</dbReference>
<evidence type="ECO:0000256" key="2">
    <source>
        <dbReference type="ARBA" id="ARBA00006783"/>
    </source>
</evidence>
<keyword evidence="6" id="KW-0539">Nucleus</keyword>
<dbReference type="SUPFAM" id="SSF46689">
    <property type="entry name" value="Homeodomain-like"/>
    <property type="match status" value="1"/>
</dbReference>
<feature type="compositionally biased region" description="Basic and acidic residues" evidence="7">
    <location>
        <begin position="344"/>
        <end position="361"/>
    </location>
</feature>
<evidence type="ECO:0000256" key="7">
    <source>
        <dbReference type="SAM" id="MobiDB-lite"/>
    </source>
</evidence>
<keyword evidence="3" id="KW-0805">Transcription regulation</keyword>
<dbReference type="InterPro" id="IPR017930">
    <property type="entry name" value="Myb_dom"/>
</dbReference>
<dbReference type="PANTHER" id="PTHR31499">
    <property type="entry name" value="MYB FAMILY TRANSCRIPTION FACTOR PHL11"/>
    <property type="match status" value="1"/>
</dbReference>
<dbReference type="InterPro" id="IPR001005">
    <property type="entry name" value="SANT/Myb"/>
</dbReference>
<reference evidence="9 10" key="1">
    <citation type="submission" date="2024-04" db="EMBL/GenBank/DDBJ databases">
        <title>The reference genome of an endangered Asteraceae, Deinandra increscens subsp. villosa, native to the Central Coast of California.</title>
        <authorList>
            <person name="Guilliams M."/>
            <person name="Hasenstab-Lehman K."/>
            <person name="Meyer R."/>
            <person name="Mcevoy S."/>
        </authorList>
    </citation>
    <scope>NUCLEOTIDE SEQUENCE [LARGE SCALE GENOMIC DNA]</scope>
    <source>
        <tissue evidence="9">Leaf</tissue>
    </source>
</reference>
<dbReference type="Proteomes" id="UP001408789">
    <property type="component" value="Unassembled WGS sequence"/>
</dbReference>
<dbReference type="Pfam" id="PF00249">
    <property type="entry name" value="Myb_DNA-binding"/>
    <property type="match status" value="1"/>
</dbReference>
<protein>
    <recommendedName>
        <fullName evidence="8">HTH myb-type domain-containing protein</fullName>
    </recommendedName>
</protein>
<evidence type="ECO:0000313" key="10">
    <source>
        <dbReference type="Proteomes" id="UP001408789"/>
    </source>
</evidence>
<dbReference type="PANTHER" id="PTHR31499:SF80">
    <property type="entry name" value="HTH MYB-TYPE DOMAIN-CONTAINING PROTEIN"/>
    <property type="match status" value="1"/>
</dbReference>
<dbReference type="GO" id="GO:0003677">
    <property type="term" value="F:DNA binding"/>
    <property type="evidence" value="ECO:0007669"/>
    <property type="project" value="InterPro"/>
</dbReference>
<evidence type="ECO:0000313" key="9">
    <source>
        <dbReference type="EMBL" id="KAK9075071.1"/>
    </source>
</evidence>
<comment type="similarity">
    <text evidence="2">Belongs to the MYB-CC family.</text>
</comment>
<dbReference type="InterPro" id="IPR025756">
    <property type="entry name" value="Myb_CC_LHEQLE"/>
</dbReference>